<evidence type="ECO:0000313" key="1">
    <source>
        <dbReference type="EMBL" id="GAA4098420.1"/>
    </source>
</evidence>
<reference evidence="2" key="1">
    <citation type="journal article" date="2019" name="Int. J. Syst. Evol. Microbiol.">
        <title>The Global Catalogue of Microorganisms (GCM) 10K type strain sequencing project: providing services to taxonomists for standard genome sequencing and annotation.</title>
        <authorList>
            <consortium name="The Broad Institute Genomics Platform"/>
            <consortium name="The Broad Institute Genome Sequencing Center for Infectious Disease"/>
            <person name="Wu L."/>
            <person name="Ma J."/>
        </authorList>
    </citation>
    <scope>NUCLEOTIDE SEQUENCE [LARGE SCALE GENOMIC DNA]</scope>
    <source>
        <strain evidence="2">JCM 17085</strain>
    </source>
</reference>
<proteinExistence type="predicted"/>
<dbReference type="Proteomes" id="UP001500841">
    <property type="component" value="Unassembled WGS sequence"/>
</dbReference>
<evidence type="ECO:0000313" key="2">
    <source>
        <dbReference type="Proteomes" id="UP001500841"/>
    </source>
</evidence>
<accession>A0ABP7WWY6</accession>
<organism evidence="1 2">
    <name type="scientific">Mucilaginibacter panaciglaebae</name>
    <dbReference type="NCBI Taxonomy" id="502331"/>
    <lineage>
        <taxon>Bacteria</taxon>
        <taxon>Pseudomonadati</taxon>
        <taxon>Bacteroidota</taxon>
        <taxon>Sphingobacteriia</taxon>
        <taxon>Sphingobacteriales</taxon>
        <taxon>Sphingobacteriaceae</taxon>
        <taxon>Mucilaginibacter</taxon>
    </lineage>
</organism>
<keyword evidence="2" id="KW-1185">Reference proteome</keyword>
<gene>
    <name evidence="1" type="ORF">GCM10022392_22790</name>
</gene>
<comment type="caution">
    <text evidence="1">The sequence shown here is derived from an EMBL/GenBank/DDBJ whole genome shotgun (WGS) entry which is preliminary data.</text>
</comment>
<protein>
    <submittedName>
        <fullName evidence="1">Uncharacterized protein</fullName>
    </submittedName>
</protein>
<name>A0ABP7WWY6_9SPHI</name>
<sequence>MPKLASCYKNKDLKIKADAYHPIISITHITGKIIVTYLQKITYLYNLTGCKMPRV</sequence>
<dbReference type="EMBL" id="BAABCV010000007">
    <property type="protein sequence ID" value="GAA4098420.1"/>
    <property type="molecule type" value="Genomic_DNA"/>
</dbReference>